<evidence type="ECO:0000259" key="1">
    <source>
        <dbReference type="Pfam" id="PF06812"/>
    </source>
</evidence>
<dbReference type="PANTHER" id="PTHR37951">
    <property type="entry name" value="CYTOPLASMIC PROTEIN-RELATED"/>
    <property type="match status" value="1"/>
</dbReference>
<organism evidence="2 3">
    <name type="scientific">Citrobacter youngae ATCC 29220</name>
    <dbReference type="NCBI Taxonomy" id="500640"/>
    <lineage>
        <taxon>Bacteria</taxon>
        <taxon>Pseudomonadati</taxon>
        <taxon>Pseudomonadota</taxon>
        <taxon>Gammaproteobacteria</taxon>
        <taxon>Enterobacterales</taxon>
        <taxon>Enterobacteriaceae</taxon>
        <taxon>Citrobacter</taxon>
        <taxon>Citrobacter freundii complex</taxon>
    </lineage>
</organism>
<accession>D4B7Q7</accession>
<dbReference type="EMBL" id="ABWL02000002">
    <property type="protein sequence ID" value="EFE10410.1"/>
    <property type="molecule type" value="Genomic_DNA"/>
</dbReference>
<reference evidence="2 3" key="1">
    <citation type="submission" date="2010-02" db="EMBL/GenBank/DDBJ databases">
        <authorList>
            <person name="Weinstock G."/>
            <person name="Sodergren E."/>
            <person name="Clifton S."/>
            <person name="Fulton L."/>
            <person name="Fulton B."/>
            <person name="Courtney L."/>
            <person name="Fronick C."/>
            <person name="Harrison M."/>
            <person name="Strong C."/>
            <person name="Farmer C."/>
            <person name="Delahaunty K."/>
            <person name="Markovic C."/>
            <person name="Hall O."/>
            <person name="Minx P."/>
            <person name="Tomlinson C."/>
            <person name="Mitreva M."/>
            <person name="Nelson J."/>
            <person name="Hou S."/>
            <person name="Wollam A."/>
            <person name="Pepin K.H."/>
            <person name="Johnson M."/>
            <person name="Bhonagiri V."/>
            <person name="Zhang X."/>
            <person name="Suruliraj S."/>
            <person name="Warren W."/>
            <person name="Chinwalla A."/>
            <person name="Mardis E.R."/>
            <person name="Wilson R.K."/>
        </authorList>
    </citation>
    <scope>NUCLEOTIDE SEQUENCE [LARGE SCALE GENOMIC DNA]</scope>
    <source>
        <strain evidence="2 3">ATCC 29220</strain>
    </source>
</reference>
<dbReference type="HOGENOM" id="CLU_060104_1_1_6"/>
<evidence type="ECO:0000313" key="2">
    <source>
        <dbReference type="EMBL" id="EFE10410.1"/>
    </source>
</evidence>
<dbReference type="PANTHER" id="PTHR37951:SF1">
    <property type="entry name" value="TYPE VI SECRETION SYSTEM COMPONENT TSSA1"/>
    <property type="match status" value="1"/>
</dbReference>
<sequence>MITLPDFATLLRPITLDNPAGDNLEYDSIFDEIRLARESDPSFLPQDDWAVSDPKKADWGRVCSLSEQALREKSKDLQLACWLVEALAHRHGVPGLIAGIDFLNAFITQFWFHCWPSLEDDGLTIRRARLVRLDRDVSQLLFCLPLLEQEISSLAHWKQTQAFEHKISVAPERRDELISQEGDLTVATFESQASSFSAREIDQQAAQVKTLTAALAQLNAHYLSLSQDPEGELFTHSRQMVKDIADYLQRLAPRVSYQMDEMPLSPPDKYPEEGDVKSVAAQSRMQITDREMAVKQMLAIAHYFRQTEPSSPVPFLMERAARWANMTLTEWLEEMLNDSSSMRDINLVLTGQLSQ</sequence>
<dbReference type="RefSeq" id="WP_006684023.1">
    <property type="nucleotide sequence ID" value="NZ_GG730299.1"/>
</dbReference>
<dbReference type="AlphaFoldDB" id="D4B7Q7"/>
<dbReference type="eggNOG" id="COG3515">
    <property type="taxonomic scope" value="Bacteria"/>
</dbReference>
<comment type="caution">
    <text evidence="2">The sequence shown here is derived from an EMBL/GenBank/DDBJ whole genome shotgun (WGS) entry which is preliminary data.</text>
</comment>
<feature type="domain" description="ImpA N-terminal" evidence="1">
    <location>
        <begin position="11"/>
        <end position="133"/>
    </location>
</feature>
<dbReference type="InterPro" id="IPR010657">
    <property type="entry name" value="ImpA_N"/>
</dbReference>
<protein>
    <submittedName>
        <fullName evidence="2">Type VI secretion-associated protein, ImpA family</fullName>
    </submittedName>
</protein>
<proteinExistence type="predicted"/>
<gene>
    <name evidence="2" type="ORF">CIT292_06580</name>
</gene>
<dbReference type="InterPro" id="IPR017740">
    <property type="entry name" value="TssA-like"/>
</dbReference>
<name>D4B7Q7_9ENTR</name>
<evidence type="ECO:0000313" key="3">
    <source>
        <dbReference type="Proteomes" id="UP000003880"/>
    </source>
</evidence>
<dbReference type="Proteomes" id="UP000003880">
    <property type="component" value="Unassembled WGS sequence"/>
</dbReference>
<dbReference type="NCBIfam" id="TIGR03363">
    <property type="entry name" value="VI_chp_8"/>
    <property type="match status" value="1"/>
</dbReference>
<dbReference type="Pfam" id="PF06812">
    <property type="entry name" value="ImpA_N"/>
    <property type="match status" value="1"/>
</dbReference>